<evidence type="ECO:0000256" key="1">
    <source>
        <dbReference type="SAM" id="SignalP"/>
    </source>
</evidence>
<reference evidence="2" key="1">
    <citation type="journal article" date="2016" name="Ticks Tick Borne Dis.">
        <title>De novo assembly and annotation of the salivary gland transcriptome of Rhipicephalus appendiculatus male and female ticks during blood feeding.</title>
        <authorList>
            <person name="de Castro M.H."/>
            <person name="de Klerk D."/>
            <person name="Pienaar R."/>
            <person name="Latif A.A."/>
            <person name="Rees D.J."/>
            <person name="Mans B.J."/>
        </authorList>
    </citation>
    <scope>NUCLEOTIDE SEQUENCE</scope>
    <source>
        <tissue evidence="2">Salivary glands</tissue>
    </source>
</reference>
<sequence>MEAIHQLFASCCLFVCSACIYHCTHYSSLLSKHSYLGAVPASIFYLWDKKQDFATSISVEICERTLFKNEVICIYFFSYMNSVAHPLC</sequence>
<feature type="chain" id="PRO_5007285390" description="Secreted protein" evidence="1">
    <location>
        <begin position="20"/>
        <end position="88"/>
    </location>
</feature>
<dbReference type="AlphaFoldDB" id="A0A131YK34"/>
<name>A0A131YK34_RHIAP</name>
<organism evidence="2">
    <name type="scientific">Rhipicephalus appendiculatus</name>
    <name type="common">Brown ear tick</name>
    <dbReference type="NCBI Taxonomy" id="34631"/>
    <lineage>
        <taxon>Eukaryota</taxon>
        <taxon>Metazoa</taxon>
        <taxon>Ecdysozoa</taxon>
        <taxon>Arthropoda</taxon>
        <taxon>Chelicerata</taxon>
        <taxon>Arachnida</taxon>
        <taxon>Acari</taxon>
        <taxon>Parasitiformes</taxon>
        <taxon>Ixodida</taxon>
        <taxon>Ixodoidea</taxon>
        <taxon>Ixodidae</taxon>
        <taxon>Rhipicephalinae</taxon>
        <taxon>Rhipicephalus</taxon>
        <taxon>Rhipicephalus</taxon>
    </lineage>
</organism>
<accession>A0A131YK34</accession>
<evidence type="ECO:0000313" key="2">
    <source>
        <dbReference type="EMBL" id="JAP79663.1"/>
    </source>
</evidence>
<evidence type="ECO:0008006" key="3">
    <source>
        <dbReference type="Google" id="ProtNLM"/>
    </source>
</evidence>
<keyword evidence="1" id="KW-0732">Signal</keyword>
<feature type="signal peptide" evidence="1">
    <location>
        <begin position="1"/>
        <end position="19"/>
    </location>
</feature>
<proteinExistence type="predicted"/>
<protein>
    <recommendedName>
        <fullName evidence="3">Secreted protein</fullName>
    </recommendedName>
</protein>
<dbReference type="EMBL" id="GEDV01008894">
    <property type="protein sequence ID" value="JAP79663.1"/>
    <property type="molecule type" value="Transcribed_RNA"/>
</dbReference>